<dbReference type="EMBL" id="JAVHJO010000015">
    <property type="protein sequence ID" value="KAK6527708.1"/>
    <property type="molecule type" value="Genomic_DNA"/>
</dbReference>
<feature type="signal peptide" evidence="1">
    <location>
        <begin position="1"/>
        <end position="23"/>
    </location>
</feature>
<dbReference type="Proteomes" id="UP001365542">
    <property type="component" value="Unassembled WGS sequence"/>
</dbReference>
<keyword evidence="4" id="KW-1185">Reference proteome</keyword>
<dbReference type="InterPro" id="IPR031352">
    <property type="entry name" value="SesA"/>
</dbReference>
<evidence type="ECO:0000259" key="2">
    <source>
        <dbReference type="Pfam" id="PF17107"/>
    </source>
</evidence>
<feature type="chain" id="PRO_5043698755" description="NACHT-NTPase and P-loop NTPases N-terminal domain-containing protein" evidence="1">
    <location>
        <begin position="24"/>
        <end position="218"/>
    </location>
</feature>
<evidence type="ECO:0000313" key="3">
    <source>
        <dbReference type="EMBL" id="KAK6527708.1"/>
    </source>
</evidence>
<sequence>MSGIGEASLILGLISSIITVIDTTKQVYDAVEDEAGLPKNFKKSAAKLPLILKLLEDAEKFVGNTPDDSVKAAFTPTLENCKLQAISLQKLFEKVMPEEDDSRVDRYLKAARTIGKGGRVESLILDILRDLQLLATQFPELTNTRGQGQLKEAIEEVGKMEPSLPDGFENTASYAHYGSGAQNINTGTGVQYNNNSTGNMNTGSGTQYIGTNHIGRPS</sequence>
<organism evidence="3 4">
    <name type="scientific">Orbilia ellipsospora</name>
    <dbReference type="NCBI Taxonomy" id="2528407"/>
    <lineage>
        <taxon>Eukaryota</taxon>
        <taxon>Fungi</taxon>
        <taxon>Dikarya</taxon>
        <taxon>Ascomycota</taxon>
        <taxon>Pezizomycotina</taxon>
        <taxon>Orbiliomycetes</taxon>
        <taxon>Orbiliales</taxon>
        <taxon>Orbiliaceae</taxon>
        <taxon>Orbilia</taxon>
    </lineage>
</organism>
<name>A0AAV9WX60_9PEZI</name>
<feature type="domain" description="NACHT-NTPase and P-loop NTPases N-terminal" evidence="2">
    <location>
        <begin position="14"/>
        <end position="134"/>
    </location>
</feature>
<protein>
    <recommendedName>
        <fullName evidence="2">NACHT-NTPase and P-loop NTPases N-terminal domain-containing protein</fullName>
    </recommendedName>
</protein>
<evidence type="ECO:0000256" key="1">
    <source>
        <dbReference type="SAM" id="SignalP"/>
    </source>
</evidence>
<comment type="caution">
    <text evidence="3">The sequence shown here is derived from an EMBL/GenBank/DDBJ whole genome shotgun (WGS) entry which is preliminary data.</text>
</comment>
<gene>
    <name evidence="3" type="ORF">TWF694_004688</name>
</gene>
<accession>A0AAV9WX60</accession>
<proteinExistence type="predicted"/>
<evidence type="ECO:0000313" key="4">
    <source>
        <dbReference type="Proteomes" id="UP001365542"/>
    </source>
</evidence>
<keyword evidence="1" id="KW-0732">Signal</keyword>
<reference evidence="3 4" key="1">
    <citation type="submission" date="2019-10" db="EMBL/GenBank/DDBJ databases">
        <authorList>
            <person name="Palmer J.M."/>
        </authorList>
    </citation>
    <scope>NUCLEOTIDE SEQUENCE [LARGE SCALE GENOMIC DNA]</scope>
    <source>
        <strain evidence="3 4">TWF694</strain>
    </source>
</reference>
<dbReference type="Pfam" id="PF17107">
    <property type="entry name" value="SesA"/>
    <property type="match status" value="1"/>
</dbReference>
<dbReference type="AlphaFoldDB" id="A0AAV9WX60"/>